<sequence length="652" mass="73900">MLFLGRNRDDTLRPFFLQSFNCLVHSRLIWRALFLQQQPKIPISCSEIRGLLFRTPSIQETPDILESTDCGSLYLEGYLEWSLFSDNNCFLGVTKKSHAQRVYIGVSQPATCRLSADFAKWTGFDHLPMSSGNYLSILALGWSYILAARLIELRRKTAEDGVLYTGNWALPATLDDSRACFLVDLNDCDPAEAQWWAALLAPEHGWHAILKRDDNNYYPPWECHLGHPGSIKLKHDAPLHFSTDIQPPSSNEAQIFLYKFARRHNCFDQLLAAFTATLTFPRHARTGYQITLPLPLPSSDNSPQDLEPIFEGKLPSSHEIPHFLCLSSTSSFVISCLGSCLWDKKIPSNLVNEWLSPLLEESIPGLSQEEKCNDILSSFAQRRPKVASLCLGAAISGLLSHVTRICQHHILPVSLEANAWTSSPQSFMDPENYRKVPFYTHNSGSMIPREDELRLLYLTDIESRTYGSPPLSPYLPFGVVRLDECALEVRLHANCNHKLSYLYWSWITKAGQAKRDDGLLSSKIVELDSQPVDTELMIITRLAEFIRKIKSIFLHLPPIIYSGFRDSIRRHTSNDYELKENLSSEATRKIFCWTLLAEGTKVEDREVWDHAWLESLRKGINNVSSSASSGGSSLCQKQDLIVNWRNSVCHPT</sequence>
<accession>A0ABR4FLV8</accession>
<comment type="caution">
    <text evidence="1">The sequence shown here is derived from an EMBL/GenBank/DDBJ whole genome shotgun (WGS) entry which is preliminary data.</text>
</comment>
<proteinExistence type="predicted"/>
<protein>
    <submittedName>
        <fullName evidence="1">Uncharacterized protein</fullName>
    </submittedName>
</protein>
<reference evidence="1 2" key="1">
    <citation type="submission" date="2024-07" db="EMBL/GenBank/DDBJ databases">
        <title>Section-level genome sequencing and comparative genomics of Aspergillus sections Usti and Cavernicolus.</title>
        <authorList>
            <consortium name="Lawrence Berkeley National Laboratory"/>
            <person name="Nybo J.L."/>
            <person name="Vesth T.C."/>
            <person name="Theobald S."/>
            <person name="Frisvad J.C."/>
            <person name="Larsen T.O."/>
            <person name="Kjaerboelling I."/>
            <person name="Rothschild-Mancinelli K."/>
            <person name="Lyhne E.K."/>
            <person name="Kogle M.E."/>
            <person name="Barry K."/>
            <person name="Clum A."/>
            <person name="Na H."/>
            <person name="Ledsgaard L."/>
            <person name="Lin J."/>
            <person name="Lipzen A."/>
            <person name="Kuo A."/>
            <person name="Riley R."/>
            <person name="Mondo S."/>
            <person name="Labutti K."/>
            <person name="Haridas S."/>
            <person name="Pangalinan J."/>
            <person name="Salamov A.A."/>
            <person name="Simmons B.A."/>
            <person name="Magnuson J.K."/>
            <person name="Chen J."/>
            <person name="Drula E."/>
            <person name="Henrissat B."/>
            <person name="Wiebenga A."/>
            <person name="Lubbers R.J."/>
            <person name="Gomes A.C."/>
            <person name="Makela M.R."/>
            <person name="Stajich J."/>
            <person name="Grigoriev I.V."/>
            <person name="Mortensen U.H."/>
            <person name="De Vries R.P."/>
            <person name="Baker S.E."/>
            <person name="Andersen M.R."/>
        </authorList>
    </citation>
    <scope>NUCLEOTIDE SEQUENCE [LARGE SCALE GENOMIC DNA]</scope>
    <source>
        <strain evidence="1 2">CBS 209.92</strain>
    </source>
</reference>
<keyword evidence="2" id="KW-1185">Reference proteome</keyword>
<evidence type="ECO:0000313" key="2">
    <source>
        <dbReference type="Proteomes" id="UP001610563"/>
    </source>
</evidence>
<gene>
    <name evidence="1" type="ORF">BJX66DRAFT_90075</name>
</gene>
<organism evidence="1 2">
    <name type="scientific">Aspergillus keveii</name>
    <dbReference type="NCBI Taxonomy" id="714993"/>
    <lineage>
        <taxon>Eukaryota</taxon>
        <taxon>Fungi</taxon>
        <taxon>Dikarya</taxon>
        <taxon>Ascomycota</taxon>
        <taxon>Pezizomycotina</taxon>
        <taxon>Eurotiomycetes</taxon>
        <taxon>Eurotiomycetidae</taxon>
        <taxon>Eurotiales</taxon>
        <taxon>Aspergillaceae</taxon>
        <taxon>Aspergillus</taxon>
        <taxon>Aspergillus subgen. Nidulantes</taxon>
    </lineage>
</organism>
<name>A0ABR4FLV8_9EURO</name>
<dbReference type="Proteomes" id="UP001610563">
    <property type="component" value="Unassembled WGS sequence"/>
</dbReference>
<evidence type="ECO:0000313" key="1">
    <source>
        <dbReference type="EMBL" id="KAL2784241.1"/>
    </source>
</evidence>
<dbReference type="EMBL" id="JBFTWV010000187">
    <property type="protein sequence ID" value="KAL2784241.1"/>
    <property type="molecule type" value="Genomic_DNA"/>
</dbReference>